<evidence type="ECO:0000313" key="3">
    <source>
        <dbReference type="EMBL" id="QCW03587.1"/>
    </source>
</evidence>
<keyword evidence="4" id="KW-1185">Reference proteome</keyword>
<reference evidence="4" key="1">
    <citation type="submission" date="2019-05" db="EMBL/GenBank/DDBJ databases">
        <title>Complete Genome Sequence and Methylation Pattern of the Halophilic Archaeon Natrinema pallidum BOL6-1.</title>
        <authorList>
            <person name="DasSarma P."/>
            <person name="DasSarma B.P."/>
            <person name="DasSarma S.L."/>
            <person name="Martinez F.L."/>
            <person name="Guzman D."/>
            <person name="Roberts R.J."/>
            <person name="DasSarma S."/>
        </authorList>
    </citation>
    <scope>NUCLEOTIDE SEQUENCE [LARGE SCALE GENOMIC DNA]</scope>
    <source>
        <strain evidence="4">BOL6-1</strain>
    </source>
</reference>
<feature type="region of interest" description="Disordered" evidence="1">
    <location>
        <begin position="327"/>
        <end position="353"/>
    </location>
</feature>
<dbReference type="Pfam" id="PF13191">
    <property type="entry name" value="AAA_16"/>
    <property type="match status" value="1"/>
</dbReference>
<feature type="domain" description="Orc1-like AAA ATPase" evidence="2">
    <location>
        <begin position="17"/>
        <end position="76"/>
    </location>
</feature>
<accession>A0A4P9TFW2</accession>
<organism evidence="3 4">
    <name type="scientific">Natrinema pallidum</name>
    <dbReference type="NCBI Taxonomy" id="69527"/>
    <lineage>
        <taxon>Archaea</taxon>
        <taxon>Methanobacteriati</taxon>
        <taxon>Methanobacteriota</taxon>
        <taxon>Stenosarchaea group</taxon>
        <taxon>Halobacteria</taxon>
        <taxon>Halobacteriales</taxon>
        <taxon>Natrialbaceae</taxon>
        <taxon>Natrinema</taxon>
    </lineage>
</organism>
<evidence type="ECO:0000259" key="2">
    <source>
        <dbReference type="Pfam" id="PF13191"/>
    </source>
</evidence>
<gene>
    <name evidence="3" type="ORF">FGF80_10185</name>
</gene>
<dbReference type="InterPro" id="IPR027417">
    <property type="entry name" value="P-loop_NTPase"/>
</dbReference>
<dbReference type="InterPro" id="IPR041664">
    <property type="entry name" value="AAA_16"/>
</dbReference>
<dbReference type="AlphaFoldDB" id="A0A4P9TFW2"/>
<dbReference type="EMBL" id="CP040637">
    <property type="protein sequence ID" value="QCW03587.1"/>
    <property type="molecule type" value="Genomic_DNA"/>
</dbReference>
<dbReference type="Gene3D" id="3.40.50.300">
    <property type="entry name" value="P-loop containing nucleotide triphosphate hydrolases"/>
    <property type="match status" value="1"/>
</dbReference>
<name>A0A4P9TFW2_9EURY</name>
<dbReference type="KEGG" id="npl:FGF80_10185"/>
<evidence type="ECO:0000256" key="1">
    <source>
        <dbReference type="SAM" id="MobiDB-lite"/>
    </source>
</evidence>
<protein>
    <submittedName>
        <fullName evidence="3">AAA family ATPase</fullName>
    </submittedName>
</protein>
<dbReference type="Gene3D" id="1.10.8.60">
    <property type="match status" value="1"/>
</dbReference>
<dbReference type="RefSeq" id="WP_138653789.1">
    <property type="nucleotide sequence ID" value="NZ_CP040637.1"/>
</dbReference>
<sequence>MITNRWVFDDEYPATILHRNTELDALSRLLSPTQHGLGAENALIHGPSGVGKTASARWLLDNLRDEYGLEWSHIECSGKTRNGVLYEAVTKHSDGGVVHRNDPHGELLRAIEAAGGPYVVVLDEGDVVPDLDVLGDFLGARGVSVIAISHSDTEWLNRVGPDLRPEFRGDNAIEFRKYHLEGLVDILEPRVEAGLVGRPITDGQLEWIADETGGVARWAIKTILASAELALERNHDAILEDDIADGFGRAKRKMREDNLRSLPVTYQRLYELLRAIGPVSGSEMKQAYRNHKDAIFEGRRREVGWRQAQNYLSKMADYDLVEKPGETNAKQYSVVDDGLEAPVEFDPRETAEP</sequence>
<dbReference type="SUPFAM" id="SSF52540">
    <property type="entry name" value="P-loop containing nucleoside triphosphate hydrolases"/>
    <property type="match status" value="1"/>
</dbReference>
<proteinExistence type="predicted"/>
<dbReference type="GeneID" id="96156354"/>
<dbReference type="Proteomes" id="UP000307562">
    <property type="component" value="Chromosome"/>
</dbReference>
<evidence type="ECO:0000313" key="4">
    <source>
        <dbReference type="Proteomes" id="UP000307562"/>
    </source>
</evidence>